<dbReference type="EMBL" id="CAJNRD030001114">
    <property type="protein sequence ID" value="CAG5073881.1"/>
    <property type="molecule type" value="Genomic_DNA"/>
</dbReference>
<proteinExistence type="predicted"/>
<name>A0A8J2EIE7_COTCN</name>
<evidence type="ECO:0000313" key="2">
    <source>
        <dbReference type="EMBL" id="CAG5073881.1"/>
    </source>
</evidence>
<gene>
    <name evidence="2" type="ORF">HICCMSTLAB_LOCUS653</name>
</gene>
<keyword evidence="1" id="KW-0732">Signal</keyword>
<feature type="chain" id="PRO_5035265335" description="Secreted protein" evidence="1">
    <location>
        <begin position="17"/>
        <end position="122"/>
    </location>
</feature>
<comment type="caution">
    <text evidence="2">The sequence shown here is derived from an EMBL/GenBank/DDBJ whole genome shotgun (WGS) entry which is preliminary data.</text>
</comment>
<evidence type="ECO:0000313" key="3">
    <source>
        <dbReference type="Proteomes" id="UP000786811"/>
    </source>
</evidence>
<protein>
    <recommendedName>
        <fullName evidence="4">Secreted protein</fullName>
    </recommendedName>
</protein>
<dbReference type="Proteomes" id="UP000786811">
    <property type="component" value="Unassembled WGS sequence"/>
</dbReference>
<evidence type="ECO:0000256" key="1">
    <source>
        <dbReference type="SAM" id="SignalP"/>
    </source>
</evidence>
<accession>A0A8J2EIE7</accession>
<reference evidence="2" key="1">
    <citation type="submission" date="2021-04" db="EMBL/GenBank/DDBJ databases">
        <authorList>
            <person name="Chebbi M.A.C M."/>
        </authorList>
    </citation>
    <scope>NUCLEOTIDE SEQUENCE</scope>
</reference>
<sequence>MCKLSLMSVILTSSLSLSFSTNNCSCEEKKDLYELKLSVNDLDMFKFAEDGWNKLVAEGRSRGATIRGSFSVQYTQESKLFTLKEDILYLLYMWPGNDDPAEREQRNIFNLFYRNNLFCRKE</sequence>
<feature type="signal peptide" evidence="1">
    <location>
        <begin position="1"/>
        <end position="16"/>
    </location>
</feature>
<dbReference type="AlphaFoldDB" id="A0A8J2EIE7"/>
<evidence type="ECO:0008006" key="4">
    <source>
        <dbReference type="Google" id="ProtNLM"/>
    </source>
</evidence>
<keyword evidence="3" id="KW-1185">Reference proteome</keyword>
<organism evidence="2 3">
    <name type="scientific">Cotesia congregata</name>
    <name type="common">Parasitoid wasp</name>
    <name type="synonym">Apanteles congregatus</name>
    <dbReference type="NCBI Taxonomy" id="51543"/>
    <lineage>
        <taxon>Eukaryota</taxon>
        <taxon>Metazoa</taxon>
        <taxon>Ecdysozoa</taxon>
        <taxon>Arthropoda</taxon>
        <taxon>Hexapoda</taxon>
        <taxon>Insecta</taxon>
        <taxon>Pterygota</taxon>
        <taxon>Neoptera</taxon>
        <taxon>Endopterygota</taxon>
        <taxon>Hymenoptera</taxon>
        <taxon>Apocrita</taxon>
        <taxon>Ichneumonoidea</taxon>
        <taxon>Braconidae</taxon>
        <taxon>Microgastrinae</taxon>
        <taxon>Cotesia</taxon>
    </lineage>
</organism>